<evidence type="ECO:0000313" key="1">
    <source>
        <dbReference type="EMBL" id="MFC6890791.1"/>
    </source>
</evidence>
<sequence>MIAPCREYWWREVLPGEENWRGPHINLNLVDRIVDKEEIPPLAAKYIVRGSLKDDILSGVPGIYYEGVDHIDHQEDPEWLTFARNIERDGVTKLPWGEDTISIDGPQLIHRASEKACADDLHFNHLVLHVRRATGLELGVAKDRVERFIENGVIEQDDGIISISSQSGSEKATSG</sequence>
<protein>
    <submittedName>
        <fullName evidence="1">Uncharacterized protein</fullName>
    </submittedName>
</protein>
<accession>A0ABD5UN91</accession>
<comment type="caution">
    <text evidence="1">The sequence shown here is derived from an EMBL/GenBank/DDBJ whole genome shotgun (WGS) entry which is preliminary data.</text>
</comment>
<gene>
    <name evidence="1" type="ORF">ACFQEY_17525</name>
</gene>
<proteinExistence type="predicted"/>
<dbReference type="EMBL" id="JBHSXI010000025">
    <property type="protein sequence ID" value="MFC6890791.1"/>
    <property type="molecule type" value="Genomic_DNA"/>
</dbReference>
<name>A0ABD5UN91_9EURY</name>
<keyword evidence="2" id="KW-1185">Reference proteome</keyword>
<dbReference type="Proteomes" id="UP001596333">
    <property type="component" value="Unassembled WGS sequence"/>
</dbReference>
<organism evidence="1 2">
    <name type="scientific">Halorubrum trueperi</name>
    <dbReference type="NCBI Taxonomy" id="2004704"/>
    <lineage>
        <taxon>Archaea</taxon>
        <taxon>Methanobacteriati</taxon>
        <taxon>Methanobacteriota</taxon>
        <taxon>Stenosarchaea group</taxon>
        <taxon>Halobacteria</taxon>
        <taxon>Halobacteriales</taxon>
        <taxon>Haloferacaceae</taxon>
        <taxon>Halorubrum</taxon>
    </lineage>
</organism>
<reference evidence="1 2" key="1">
    <citation type="journal article" date="2019" name="Int. J. Syst. Evol. Microbiol.">
        <title>The Global Catalogue of Microorganisms (GCM) 10K type strain sequencing project: providing services to taxonomists for standard genome sequencing and annotation.</title>
        <authorList>
            <consortium name="The Broad Institute Genomics Platform"/>
            <consortium name="The Broad Institute Genome Sequencing Center for Infectious Disease"/>
            <person name="Wu L."/>
            <person name="Ma J."/>
        </authorList>
    </citation>
    <scope>NUCLEOTIDE SEQUENCE [LARGE SCALE GENOMIC DNA]</scope>
    <source>
        <strain evidence="1 2">Y73</strain>
    </source>
</reference>
<dbReference type="AlphaFoldDB" id="A0ABD5UN91"/>
<evidence type="ECO:0000313" key="2">
    <source>
        <dbReference type="Proteomes" id="UP001596333"/>
    </source>
</evidence>
<dbReference type="RefSeq" id="WP_379771169.1">
    <property type="nucleotide sequence ID" value="NZ_JBHSXI010000025.1"/>
</dbReference>